<evidence type="ECO:0000256" key="1">
    <source>
        <dbReference type="ARBA" id="ARBA00010928"/>
    </source>
</evidence>
<comment type="caution">
    <text evidence="5">The sequence shown here is derived from an EMBL/GenBank/DDBJ whole genome shotgun (WGS) entry which is preliminary data.</text>
</comment>
<dbReference type="GO" id="GO:0000166">
    <property type="term" value="F:nucleotide binding"/>
    <property type="evidence" value="ECO:0007669"/>
    <property type="project" value="InterPro"/>
</dbReference>
<feature type="domain" description="Gfo/Idh/MocA-like oxidoreductase C-terminal" evidence="4">
    <location>
        <begin position="138"/>
        <end position="431"/>
    </location>
</feature>
<dbReference type="InterPro" id="IPR004104">
    <property type="entry name" value="Gfo/Idh/MocA-like_OxRdtase_C"/>
</dbReference>
<dbReference type="PANTHER" id="PTHR43377:SF2">
    <property type="entry name" value="BINDING ROSSMANN FOLD OXIDOREDUCTASE, PUTATIVE (AFU_ORTHOLOGUE AFUA_4G00560)-RELATED"/>
    <property type="match status" value="1"/>
</dbReference>
<evidence type="ECO:0000256" key="2">
    <source>
        <dbReference type="SAM" id="MobiDB-lite"/>
    </source>
</evidence>
<protein>
    <submittedName>
        <fullName evidence="5">Gfo/Idh/MocA family oxidoreductase</fullName>
    </submittedName>
</protein>
<proteinExistence type="inferred from homology"/>
<gene>
    <name evidence="5" type="ORF">GNZ18_05930</name>
</gene>
<dbReference type="Gene3D" id="3.30.360.10">
    <property type="entry name" value="Dihydrodipicolinate Reductase, domain 2"/>
    <property type="match status" value="1"/>
</dbReference>
<dbReference type="RefSeq" id="WP_156215607.1">
    <property type="nucleotide sequence ID" value="NZ_WOFH01000002.1"/>
</dbReference>
<accession>A0A7K1KW10</accession>
<dbReference type="InterPro" id="IPR000683">
    <property type="entry name" value="Gfo/Idh/MocA-like_OxRdtase_N"/>
</dbReference>
<dbReference type="PANTHER" id="PTHR43377">
    <property type="entry name" value="BILIVERDIN REDUCTASE A"/>
    <property type="match status" value="1"/>
</dbReference>
<reference evidence="5 6" key="1">
    <citation type="submission" date="2019-11" db="EMBL/GenBank/DDBJ databases">
        <authorList>
            <person name="Cao P."/>
        </authorList>
    </citation>
    <scope>NUCLEOTIDE SEQUENCE [LARGE SCALE GENOMIC DNA]</scope>
    <source>
        <strain evidence="5 6">NEAU-AAG5</strain>
    </source>
</reference>
<evidence type="ECO:0000313" key="6">
    <source>
        <dbReference type="Proteomes" id="UP000432015"/>
    </source>
</evidence>
<comment type="similarity">
    <text evidence="1">Belongs to the Gfo/Idh/MocA family.</text>
</comment>
<dbReference type="InterPro" id="IPR036291">
    <property type="entry name" value="NAD(P)-bd_dom_sf"/>
</dbReference>
<dbReference type="EMBL" id="WOFH01000002">
    <property type="protein sequence ID" value="MUN36136.1"/>
    <property type="molecule type" value="Genomic_DNA"/>
</dbReference>
<dbReference type="Gene3D" id="3.40.50.720">
    <property type="entry name" value="NAD(P)-binding Rossmann-like Domain"/>
    <property type="match status" value="1"/>
</dbReference>
<feature type="region of interest" description="Disordered" evidence="2">
    <location>
        <begin position="349"/>
        <end position="381"/>
    </location>
</feature>
<sequence length="451" mass="48463">MTGPAIAVAGAGLRGAAYARRIAREGRGRIVAVAEADPGRRARFAAEHGVPPERTFPGWREMAAAGRIADGVIIATQDAEHAGPAIAFAGLGCHILLEKPMATSEEDARRVVEAAERAGVMLAVCHVLRYTPYTRALRDLIRAGRIGTPVSVQHLEPVGWWHHAHSYVRGHWRREDESGPMLMTKSCHDIDWLVHVMGEVPARVGSFGRLSHFRPENRPEGAAARCLDCPVEASCPYSAKRLYLSCLGDPRLEVWPLDAVTHDHTEDGVLRALREGPYGRCVYDCDNDVVDHQVVNMEFPSGATGVFTMTAFAAAAPRQTRIFGTLGSVEGDGTRLAVRDFRTGGLEVIETETGAVSHGGTAPHAPRKSPDDPPPDGRHDEADEVLADAFVEAIATGDPSALHSGGRESLASHRVVWAAEHARRSGTVVELTSGEPTAPSIHPQAKGTVRP</sequence>
<dbReference type="SUPFAM" id="SSF55347">
    <property type="entry name" value="Glyceraldehyde-3-phosphate dehydrogenase-like, C-terminal domain"/>
    <property type="match status" value="1"/>
</dbReference>
<feature type="region of interest" description="Disordered" evidence="2">
    <location>
        <begin position="427"/>
        <end position="451"/>
    </location>
</feature>
<keyword evidence="6" id="KW-1185">Reference proteome</keyword>
<evidence type="ECO:0000259" key="3">
    <source>
        <dbReference type="Pfam" id="PF01408"/>
    </source>
</evidence>
<evidence type="ECO:0000313" key="5">
    <source>
        <dbReference type="EMBL" id="MUN36136.1"/>
    </source>
</evidence>
<feature type="domain" description="Gfo/Idh/MocA-like oxidoreductase N-terminal" evidence="3">
    <location>
        <begin position="6"/>
        <end position="125"/>
    </location>
</feature>
<organism evidence="5 6">
    <name type="scientific">Actinomadura litoris</name>
    <dbReference type="NCBI Taxonomy" id="2678616"/>
    <lineage>
        <taxon>Bacteria</taxon>
        <taxon>Bacillati</taxon>
        <taxon>Actinomycetota</taxon>
        <taxon>Actinomycetes</taxon>
        <taxon>Streptosporangiales</taxon>
        <taxon>Thermomonosporaceae</taxon>
        <taxon>Actinomadura</taxon>
    </lineage>
</organism>
<dbReference type="Pfam" id="PF02894">
    <property type="entry name" value="GFO_IDH_MocA_C"/>
    <property type="match status" value="1"/>
</dbReference>
<dbReference type="InterPro" id="IPR051450">
    <property type="entry name" value="Gfo/Idh/MocA_Oxidoreductases"/>
</dbReference>
<name>A0A7K1KW10_9ACTN</name>
<dbReference type="SUPFAM" id="SSF51735">
    <property type="entry name" value="NAD(P)-binding Rossmann-fold domains"/>
    <property type="match status" value="1"/>
</dbReference>
<feature type="compositionally biased region" description="Basic and acidic residues" evidence="2">
    <location>
        <begin position="368"/>
        <end position="381"/>
    </location>
</feature>
<dbReference type="Pfam" id="PF01408">
    <property type="entry name" value="GFO_IDH_MocA"/>
    <property type="match status" value="1"/>
</dbReference>
<evidence type="ECO:0000259" key="4">
    <source>
        <dbReference type="Pfam" id="PF02894"/>
    </source>
</evidence>
<dbReference type="AlphaFoldDB" id="A0A7K1KW10"/>
<dbReference type="Proteomes" id="UP000432015">
    <property type="component" value="Unassembled WGS sequence"/>
</dbReference>